<dbReference type="SUPFAM" id="SSF53335">
    <property type="entry name" value="S-adenosyl-L-methionine-dependent methyltransferases"/>
    <property type="match status" value="1"/>
</dbReference>
<evidence type="ECO:0000256" key="3">
    <source>
        <dbReference type="ARBA" id="ARBA00022691"/>
    </source>
</evidence>
<protein>
    <submittedName>
        <fullName evidence="4">O-methyltransferase</fullName>
    </submittedName>
</protein>
<name>G9YH68_9FIRM</name>
<dbReference type="GO" id="GO:0032259">
    <property type="term" value="P:methylation"/>
    <property type="evidence" value="ECO:0007669"/>
    <property type="project" value="UniProtKB-KW"/>
</dbReference>
<dbReference type="PATRIC" id="fig|861450.3.peg.930"/>
<dbReference type="InterPro" id="IPR029063">
    <property type="entry name" value="SAM-dependent_MTases_sf"/>
</dbReference>
<accession>G9YH68</accession>
<reference evidence="4 5" key="1">
    <citation type="submission" date="2011-08" db="EMBL/GenBank/DDBJ databases">
        <authorList>
            <person name="Weinstock G."/>
            <person name="Sodergren E."/>
            <person name="Clifton S."/>
            <person name="Fulton L."/>
            <person name="Fulton B."/>
            <person name="Courtney L."/>
            <person name="Fronick C."/>
            <person name="Harrison M."/>
            <person name="Strong C."/>
            <person name="Farmer C."/>
            <person name="Delahaunty K."/>
            <person name="Markovic C."/>
            <person name="Hall O."/>
            <person name="Minx P."/>
            <person name="Tomlinson C."/>
            <person name="Mitreva M."/>
            <person name="Hou S."/>
            <person name="Chen J."/>
            <person name="Wollam A."/>
            <person name="Pepin K.H."/>
            <person name="Johnson M."/>
            <person name="Bhonagiri V."/>
            <person name="Zhang X."/>
            <person name="Suruliraj S."/>
            <person name="Warren W."/>
            <person name="Chinwalla A."/>
            <person name="Mardis E.R."/>
            <person name="Wilson R.K."/>
        </authorList>
    </citation>
    <scope>NUCLEOTIDE SEQUENCE [LARGE SCALE GENOMIC DNA]</scope>
    <source>
        <strain evidence="4 5">F0357</strain>
    </source>
</reference>
<dbReference type="eggNOG" id="COG4122">
    <property type="taxonomic scope" value="Bacteria"/>
</dbReference>
<evidence type="ECO:0000313" key="5">
    <source>
        <dbReference type="Proteomes" id="UP000005481"/>
    </source>
</evidence>
<organism evidence="4 5">
    <name type="scientific">Anaeroglobus geminatus F0357</name>
    <dbReference type="NCBI Taxonomy" id="861450"/>
    <lineage>
        <taxon>Bacteria</taxon>
        <taxon>Bacillati</taxon>
        <taxon>Bacillota</taxon>
        <taxon>Negativicutes</taxon>
        <taxon>Veillonellales</taxon>
        <taxon>Veillonellaceae</taxon>
        <taxon>Anaeroglobus</taxon>
    </lineage>
</organism>
<dbReference type="STRING" id="861450.HMPREF0080_00995"/>
<dbReference type="EMBL" id="AGCJ01000038">
    <property type="protein sequence ID" value="EHM41123.1"/>
    <property type="molecule type" value="Genomic_DNA"/>
</dbReference>
<dbReference type="GO" id="GO:0008171">
    <property type="term" value="F:O-methyltransferase activity"/>
    <property type="evidence" value="ECO:0007669"/>
    <property type="project" value="InterPro"/>
</dbReference>
<gene>
    <name evidence="4" type="ORF">HMPREF0080_00995</name>
</gene>
<comment type="caution">
    <text evidence="4">The sequence shown here is derived from an EMBL/GenBank/DDBJ whole genome shotgun (WGS) entry which is preliminary data.</text>
</comment>
<dbReference type="PROSITE" id="PS51682">
    <property type="entry name" value="SAM_OMT_I"/>
    <property type="match status" value="1"/>
</dbReference>
<dbReference type="PANTHER" id="PTHR10509">
    <property type="entry name" value="O-METHYLTRANSFERASE-RELATED"/>
    <property type="match status" value="1"/>
</dbReference>
<keyword evidence="3" id="KW-0949">S-adenosyl-L-methionine</keyword>
<dbReference type="Proteomes" id="UP000005481">
    <property type="component" value="Unassembled WGS sequence"/>
</dbReference>
<dbReference type="CDD" id="cd02440">
    <property type="entry name" value="AdoMet_MTases"/>
    <property type="match status" value="1"/>
</dbReference>
<proteinExistence type="predicted"/>
<keyword evidence="5" id="KW-1185">Reference proteome</keyword>
<keyword evidence="2 4" id="KW-0808">Transferase</keyword>
<evidence type="ECO:0000256" key="1">
    <source>
        <dbReference type="ARBA" id="ARBA00022603"/>
    </source>
</evidence>
<evidence type="ECO:0000256" key="2">
    <source>
        <dbReference type="ARBA" id="ARBA00022679"/>
    </source>
</evidence>
<dbReference type="AlphaFoldDB" id="G9YH68"/>
<dbReference type="InterPro" id="IPR050362">
    <property type="entry name" value="Cation-dep_OMT"/>
</dbReference>
<dbReference type="InterPro" id="IPR002935">
    <property type="entry name" value="SAM_O-MeTrfase"/>
</dbReference>
<dbReference type="OrthoDB" id="9799672at2"/>
<dbReference type="PANTHER" id="PTHR10509:SF14">
    <property type="entry name" value="CAFFEOYL-COA O-METHYLTRANSFERASE 3-RELATED"/>
    <property type="match status" value="1"/>
</dbReference>
<dbReference type="Gene3D" id="3.40.50.150">
    <property type="entry name" value="Vaccinia Virus protein VP39"/>
    <property type="match status" value="1"/>
</dbReference>
<evidence type="ECO:0000313" key="4">
    <source>
        <dbReference type="EMBL" id="EHM41123.1"/>
    </source>
</evidence>
<dbReference type="GO" id="GO:0008757">
    <property type="term" value="F:S-adenosylmethionine-dependent methyltransferase activity"/>
    <property type="evidence" value="ECO:0007669"/>
    <property type="project" value="TreeGrafter"/>
</dbReference>
<keyword evidence="1 4" id="KW-0489">Methyltransferase</keyword>
<dbReference type="HOGENOM" id="CLU_067676_4_0_9"/>
<dbReference type="Pfam" id="PF01596">
    <property type="entry name" value="Methyltransf_3"/>
    <property type="match status" value="1"/>
</dbReference>
<dbReference type="RefSeq" id="WP_006789977.1">
    <property type="nucleotide sequence ID" value="NZ_JH417584.1"/>
</dbReference>
<sequence length="196" mass="22167">MTELLKEVKLYGTAHGLPVLRDAEKELLQKIVKNASPRRVLEIGTCIAYSTLLIMECLPSNAYITTIELDADRHKIAEKHIAASPFRGRIKALHGDATSVLPHLDGPWDFVFLDGPKGQYSRQLELLMPKLAPRAVIVADNVRYHDMVYVQGHLPHKHRTAVTRLREFMDKINDTDLFETVVFENGDGLTVSRRKS</sequence>